<dbReference type="EMBL" id="CAJVPY010018375">
    <property type="protein sequence ID" value="CAG8766726.1"/>
    <property type="molecule type" value="Genomic_DNA"/>
</dbReference>
<gene>
    <name evidence="1" type="ORF">DERYTH_LOCUS18304</name>
</gene>
<name>A0A9N9J7M8_9GLOM</name>
<accession>A0A9N9J7M8</accession>
<comment type="caution">
    <text evidence="1">The sequence shown here is derived from an EMBL/GenBank/DDBJ whole genome shotgun (WGS) entry which is preliminary data.</text>
</comment>
<protein>
    <submittedName>
        <fullName evidence="1">5913_t:CDS:1</fullName>
    </submittedName>
</protein>
<keyword evidence="2" id="KW-1185">Reference proteome</keyword>
<dbReference type="AlphaFoldDB" id="A0A9N9J7M8"/>
<evidence type="ECO:0000313" key="2">
    <source>
        <dbReference type="Proteomes" id="UP000789405"/>
    </source>
</evidence>
<dbReference type="OrthoDB" id="2443529at2759"/>
<dbReference type="Proteomes" id="UP000789405">
    <property type="component" value="Unassembled WGS sequence"/>
</dbReference>
<proteinExistence type="predicted"/>
<feature type="non-terminal residue" evidence="1">
    <location>
        <position position="213"/>
    </location>
</feature>
<sequence length="213" mass="23768">MNRQKGCIKRSIGVQTTNLLADPKSLTYLVQGLISRSIAHFFINENLISIGGKTEGICRISSADPRLSSVSLYLEYELGNTYIHQPAPLLSGYPLSLKSPFSKYKIVTGLDRSKTKFIDNNNYVIEFVEMIDFTEQEHEQNYLFELNALVKSGLSITEAATGPTTASQSTKTVITQTGSYVEDTKALTYIAKGIMFKSICEFNWDEKKAFHLG</sequence>
<reference evidence="1" key="1">
    <citation type="submission" date="2021-06" db="EMBL/GenBank/DDBJ databases">
        <authorList>
            <person name="Kallberg Y."/>
            <person name="Tangrot J."/>
            <person name="Rosling A."/>
        </authorList>
    </citation>
    <scope>NUCLEOTIDE SEQUENCE</scope>
    <source>
        <strain evidence="1">MA453B</strain>
    </source>
</reference>
<evidence type="ECO:0000313" key="1">
    <source>
        <dbReference type="EMBL" id="CAG8766726.1"/>
    </source>
</evidence>
<organism evidence="1 2">
    <name type="scientific">Dentiscutata erythropus</name>
    <dbReference type="NCBI Taxonomy" id="1348616"/>
    <lineage>
        <taxon>Eukaryota</taxon>
        <taxon>Fungi</taxon>
        <taxon>Fungi incertae sedis</taxon>
        <taxon>Mucoromycota</taxon>
        <taxon>Glomeromycotina</taxon>
        <taxon>Glomeromycetes</taxon>
        <taxon>Diversisporales</taxon>
        <taxon>Gigasporaceae</taxon>
        <taxon>Dentiscutata</taxon>
    </lineage>
</organism>